<sequence length="198" mass="21570">MAENLLAWGCCLKASGLRVVKARIRSMAAAQSSEGVTPEGWLCSAANMAGSTCCDPSTTAVDRCIYKNTTWPIRARPRSPPPHPPPALRCGIQPPLEPGHLAAIANLPPCQSKTRHWHPRRPPSMLDAGCASTRGRSVRGGGWHSRPYECGRCGKPPDRRSASTPSAPYACKNYQFSPPCLWARKEFCRSCGRKTCRD</sequence>
<dbReference type="Proteomes" id="UP000593660">
    <property type="component" value="Segment"/>
</dbReference>
<organismHost>
    <name type="scientific">Homo sapiens</name>
    <name type="common">Human</name>
    <dbReference type="NCBI Taxonomy" id="9606"/>
</organismHost>
<dbReference type="EMBL" id="MT790999">
    <property type="protein sequence ID" value="QOV03171.1"/>
    <property type="molecule type" value="Genomic_DNA"/>
</dbReference>
<name>A0A7U3RWW0_ADE41</name>
<dbReference type="EMBL" id="MT790998">
    <property type="protein sequence ID" value="QOV03136.1"/>
    <property type="molecule type" value="Genomic_DNA"/>
</dbReference>
<evidence type="ECO:0000313" key="1">
    <source>
        <dbReference type="EMBL" id="QOV03136.1"/>
    </source>
</evidence>
<reference evidence="2" key="1">
    <citation type="submission" date="2020-07" db="EMBL/GenBank/DDBJ databases">
        <title>Whole genomic analysis of two potential novel Human mastadenovirus species C recombinants in Brazil.</title>
        <authorList>
            <person name="Tahmasebi R."/>
            <person name="da-Costa A.C."/>
            <person name="Watanabe A.S.A."/>
            <person name="Tinker R."/>
            <person name="Milagres F.A.P."/>
            <person name="Sayao-Lobato M.C.A.B."/>
            <person name="Teles Md.A.R."/>
            <person name="Brustulin R."/>
            <person name="Chagas R.T."/>
            <person name="Alves Soares C.V.D."/>
            <person name="Villanova F."/>
            <person name="Deng X."/>
            <person name="Delwart E.L."/>
            <person name="Leal E.S."/>
            <person name="Luchs A."/>
            <person name="Sabino E.C."/>
        </authorList>
    </citation>
    <scope>NUCLEOTIDE SEQUENCE [LARGE SCALE GENOMIC DNA]</scope>
    <source>
        <strain evidence="2">119-Araguaina</strain>
        <strain evidence="1">120-Porto-Nacional</strain>
    </source>
</reference>
<evidence type="ECO:0000313" key="2">
    <source>
        <dbReference type="EMBL" id="QOV03171.1"/>
    </source>
</evidence>
<organism evidence="2">
    <name type="scientific">Human adenovirus F serotype 41</name>
    <name type="common">HAdV-41</name>
    <name type="synonym">Human adenovirus 41</name>
    <dbReference type="NCBI Taxonomy" id="10524"/>
    <lineage>
        <taxon>Viruses</taxon>
        <taxon>Varidnaviria</taxon>
        <taxon>Bamfordvirae</taxon>
        <taxon>Preplasmiviricota</taxon>
        <taxon>Polisuviricotina</taxon>
        <taxon>Pharingeaviricetes</taxon>
        <taxon>Rowavirales</taxon>
        <taxon>Adenoviridae</taxon>
        <taxon>Mastadenovirus</taxon>
        <taxon>Mastadenovirus faecale</taxon>
        <taxon>Human mastadenovirus F</taxon>
    </lineage>
</organism>
<proteinExistence type="predicted"/>
<protein>
    <submittedName>
        <fullName evidence="2">6.1 kDa protein</fullName>
    </submittedName>
</protein>
<accession>A0A7U3RWW0</accession>
<dbReference type="Proteomes" id="UP000593873">
    <property type="component" value="Segment"/>
</dbReference>